<proteinExistence type="predicted"/>
<dbReference type="Proteomes" id="UP000192333">
    <property type="component" value="Chromosome I"/>
</dbReference>
<keyword evidence="2" id="KW-1185">Reference proteome</keyword>
<evidence type="ECO:0000313" key="2">
    <source>
        <dbReference type="Proteomes" id="UP000192333"/>
    </source>
</evidence>
<dbReference type="EMBL" id="LT838813">
    <property type="protein sequence ID" value="SMD43057.1"/>
    <property type="molecule type" value="Genomic_DNA"/>
</dbReference>
<protein>
    <submittedName>
        <fullName evidence="1">Uncharacterized protein</fullName>
    </submittedName>
</protein>
<name>A0A1W2H267_9BACT</name>
<accession>A0A1W2H267</accession>
<dbReference type="RefSeq" id="WP_084119800.1">
    <property type="nucleotide sequence ID" value="NZ_LT838813.1"/>
</dbReference>
<sequence length="89" mass="10709">MKTKSLEIIKKRVLDKIENLSEEELIELDRIIDNLDSRKSRIEQILSFREFLDKVEDPDLIRELTVDLPKNRLKSNRNIETFESDFFKD</sequence>
<dbReference type="AlphaFoldDB" id="A0A1W2H267"/>
<dbReference type="STRING" id="758820.SAMN00777080_1633"/>
<reference evidence="2" key="1">
    <citation type="submission" date="2017-04" db="EMBL/GenBank/DDBJ databases">
        <authorList>
            <person name="Varghese N."/>
            <person name="Submissions S."/>
        </authorList>
    </citation>
    <scope>NUCLEOTIDE SEQUENCE [LARGE SCALE GENOMIC DNA]</scope>
    <source>
        <strain evidence="2">DSM 16537</strain>
    </source>
</reference>
<organism evidence="1 2">
    <name type="scientific">Aquiflexum balticum DSM 16537</name>
    <dbReference type="NCBI Taxonomy" id="758820"/>
    <lineage>
        <taxon>Bacteria</taxon>
        <taxon>Pseudomonadati</taxon>
        <taxon>Bacteroidota</taxon>
        <taxon>Cytophagia</taxon>
        <taxon>Cytophagales</taxon>
        <taxon>Cyclobacteriaceae</taxon>
        <taxon>Aquiflexum</taxon>
    </lineage>
</organism>
<gene>
    <name evidence="1" type="ORF">SAMN00777080_1633</name>
</gene>
<evidence type="ECO:0000313" key="1">
    <source>
        <dbReference type="EMBL" id="SMD43057.1"/>
    </source>
</evidence>